<dbReference type="SMART" id="SM00934">
    <property type="entry name" value="OMPdecase"/>
    <property type="match status" value="1"/>
</dbReference>
<feature type="domain" description="Orotidine 5'-phosphate decarboxylase" evidence="8">
    <location>
        <begin position="18"/>
        <end position="262"/>
    </location>
</feature>
<dbReference type="InterPro" id="IPR001754">
    <property type="entry name" value="OMPdeCOase_dom"/>
</dbReference>
<dbReference type="PANTHER" id="PTHR43375:SF1">
    <property type="entry name" value="OROTIDINE 5'-PHOSPHATE DECARBOXYLASE"/>
    <property type="match status" value="1"/>
</dbReference>
<evidence type="ECO:0000256" key="6">
    <source>
        <dbReference type="ARBA" id="ARBA00049157"/>
    </source>
</evidence>
<dbReference type="GO" id="GO:0044205">
    <property type="term" value="P:'de novo' UMP biosynthetic process"/>
    <property type="evidence" value="ECO:0007669"/>
    <property type="project" value="UniProtKB-UniPathway"/>
</dbReference>
<dbReference type="EMBL" id="OMOH01000001">
    <property type="protein sequence ID" value="SPF67081.1"/>
    <property type="molecule type" value="Genomic_DNA"/>
</dbReference>
<proteinExistence type="inferred from homology"/>
<dbReference type="UniPathway" id="UPA00070">
    <property type="reaction ID" value="UER00120"/>
</dbReference>
<evidence type="ECO:0000256" key="5">
    <source>
        <dbReference type="ARBA" id="ARBA00023239"/>
    </source>
</evidence>
<evidence type="ECO:0000256" key="2">
    <source>
        <dbReference type="ARBA" id="ARBA00008847"/>
    </source>
</evidence>
<evidence type="ECO:0000259" key="8">
    <source>
        <dbReference type="SMART" id="SM00934"/>
    </source>
</evidence>
<gene>
    <name evidence="9" type="ORF">PROPJV5_0091</name>
</gene>
<evidence type="ECO:0000313" key="9">
    <source>
        <dbReference type="EMBL" id="SPF67081.1"/>
    </source>
</evidence>
<dbReference type="Pfam" id="PF00215">
    <property type="entry name" value="OMPdecase"/>
    <property type="match status" value="1"/>
</dbReference>
<dbReference type="PANTHER" id="PTHR43375">
    <property type="entry name" value="OROTIDINE 5'-PHOSPHATE DECARBOXYLASE"/>
    <property type="match status" value="1"/>
</dbReference>
<evidence type="ECO:0000256" key="3">
    <source>
        <dbReference type="ARBA" id="ARBA00022793"/>
    </source>
</evidence>
<dbReference type="GO" id="GO:0006207">
    <property type="term" value="P:'de novo' pyrimidine nucleobase biosynthetic process"/>
    <property type="evidence" value="ECO:0007669"/>
    <property type="project" value="InterPro"/>
</dbReference>
<comment type="similarity">
    <text evidence="2">Belongs to the OMP decarboxylase family. Type 2 subfamily.</text>
</comment>
<dbReference type="InterPro" id="IPR013785">
    <property type="entry name" value="Aldolase_TIM"/>
</dbReference>
<dbReference type="Gene3D" id="3.20.20.70">
    <property type="entry name" value="Aldolase class I"/>
    <property type="match status" value="1"/>
</dbReference>
<dbReference type="GO" id="GO:0004590">
    <property type="term" value="F:orotidine-5'-phosphate decarboxylase activity"/>
    <property type="evidence" value="ECO:0007669"/>
    <property type="project" value="UniProtKB-UniRule"/>
</dbReference>
<name>A0A375I0I6_9ACTN</name>
<keyword evidence="10" id="KW-1185">Reference proteome</keyword>
<dbReference type="EC" id="4.1.1.23" evidence="7"/>
<reference evidence="10" key="1">
    <citation type="submission" date="2018-02" db="EMBL/GenBank/DDBJ databases">
        <authorList>
            <person name="Hornung B."/>
        </authorList>
    </citation>
    <scope>NUCLEOTIDE SEQUENCE [LARGE SCALE GENOMIC DNA]</scope>
</reference>
<keyword evidence="3" id="KW-0210">Decarboxylase</keyword>
<protein>
    <recommendedName>
        <fullName evidence="7">Orotidine-5'-phosphate decarboxylase</fullName>
        <ecNumber evidence="7">4.1.1.23</ecNumber>
    </recommendedName>
</protein>
<dbReference type="NCBIfam" id="TIGR02127">
    <property type="entry name" value="pyrF_sub2"/>
    <property type="match status" value="1"/>
</dbReference>
<evidence type="ECO:0000256" key="7">
    <source>
        <dbReference type="NCBIfam" id="TIGR02127"/>
    </source>
</evidence>
<dbReference type="InterPro" id="IPR011060">
    <property type="entry name" value="RibuloseP-bd_barrel"/>
</dbReference>
<sequence length="269" mass="27309">MTGSFSARLGAVTAERGRLCVGLDPHEQLVADWGLAYDASGIERMARETVAALADQVAVFKPQSAFFEVFGPAGVAALQRVLADIAQTGALSILDVKRGDIGSTMGAYARAHLSEGAPMAADAITVSPYLGFEALRPAIDLAHESGRGLFVLCRTSNPEGAAVQLATSAGRTIAQQVLDAAQAENTATGLDDVGLVIGATHEDAGVDLTGFTGWVLAPGIGAQGGTVEGLAAIFGDAVGRVLPSTSRGVLRAGPDASALREAAAATVLR</sequence>
<comment type="catalytic activity">
    <reaction evidence="6">
        <text>orotidine 5'-phosphate + H(+) = UMP + CO2</text>
        <dbReference type="Rhea" id="RHEA:11596"/>
        <dbReference type="ChEBI" id="CHEBI:15378"/>
        <dbReference type="ChEBI" id="CHEBI:16526"/>
        <dbReference type="ChEBI" id="CHEBI:57538"/>
        <dbReference type="ChEBI" id="CHEBI:57865"/>
        <dbReference type="EC" id="4.1.1.23"/>
    </reaction>
</comment>
<keyword evidence="5 9" id="KW-0456">Lyase</keyword>
<accession>A0A375I0I6</accession>
<organism evidence="9 10">
    <name type="scientific">Propionibacterium ruminifibrarum</name>
    <dbReference type="NCBI Taxonomy" id="1962131"/>
    <lineage>
        <taxon>Bacteria</taxon>
        <taxon>Bacillati</taxon>
        <taxon>Actinomycetota</taxon>
        <taxon>Actinomycetes</taxon>
        <taxon>Propionibacteriales</taxon>
        <taxon>Propionibacteriaceae</taxon>
        <taxon>Propionibacterium</taxon>
    </lineage>
</organism>
<dbReference type="CDD" id="cd04725">
    <property type="entry name" value="OMP_decarboxylase_like"/>
    <property type="match status" value="1"/>
</dbReference>
<evidence type="ECO:0000313" key="10">
    <source>
        <dbReference type="Proteomes" id="UP000265962"/>
    </source>
</evidence>
<comment type="pathway">
    <text evidence="1">Pyrimidine metabolism; UMP biosynthesis via de novo pathway; UMP from orotate: step 2/2.</text>
</comment>
<dbReference type="OrthoDB" id="9808470at2"/>
<dbReference type="InterPro" id="IPR011995">
    <property type="entry name" value="OMPdecase_type-2"/>
</dbReference>
<keyword evidence="4" id="KW-0665">Pyrimidine biosynthesis</keyword>
<dbReference type="SUPFAM" id="SSF51366">
    <property type="entry name" value="Ribulose-phoshate binding barrel"/>
    <property type="match status" value="1"/>
</dbReference>
<dbReference type="AlphaFoldDB" id="A0A375I0I6"/>
<evidence type="ECO:0000256" key="1">
    <source>
        <dbReference type="ARBA" id="ARBA00004861"/>
    </source>
</evidence>
<dbReference type="Proteomes" id="UP000265962">
    <property type="component" value="Unassembled WGS sequence"/>
</dbReference>
<evidence type="ECO:0000256" key="4">
    <source>
        <dbReference type="ARBA" id="ARBA00022975"/>
    </source>
</evidence>